<dbReference type="NCBIfam" id="TIGR01079">
    <property type="entry name" value="rplX_bact"/>
    <property type="match status" value="1"/>
</dbReference>
<gene>
    <name evidence="7" type="primary">rplX</name>
    <name evidence="7" type="ORF">JIN82_16085</name>
</gene>
<dbReference type="GO" id="GO:0003735">
    <property type="term" value="F:structural constituent of ribosome"/>
    <property type="evidence" value="ECO:0007669"/>
    <property type="project" value="InterPro"/>
</dbReference>
<dbReference type="SUPFAM" id="SSF50104">
    <property type="entry name" value="Translation proteins SH3-like domain"/>
    <property type="match status" value="1"/>
</dbReference>
<keyword evidence="3" id="KW-0687">Ribonucleoprotein</keyword>
<keyword evidence="2 7" id="KW-0689">Ribosomal protein</keyword>
<comment type="similarity">
    <text evidence="1">Belongs to the universal ribosomal protein uL24 family.</text>
</comment>
<dbReference type="InterPro" id="IPR005825">
    <property type="entry name" value="Ribosomal_uL24_CS"/>
</dbReference>
<dbReference type="InterPro" id="IPR014722">
    <property type="entry name" value="Rib_uL2_dom2"/>
</dbReference>
<dbReference type="PROSITE" id="PS01108">
    <property type="entry name" value="RIBOSOMAL_L24"/>
    <property type="match status" value="1"/>
</dbReference>
<evidence type="ECO:0000256" key="2">
    <source>
        <dbReference type="ARBA" id="ARBA00022980"/>
    </source>
</evidence>
<dbReference type="GO" id="GO:0006412">
    <property type="term" value="P:translation"/>
    <property type="evidence" value="ECO:0007669"/>
    <property type="project" value="InterPro"/>
</dbReference>
<dbReference type="Proteomes" id="UP000624703">
    <property type="component" value="Unassembled WGS sequence"/>
</dbReference>
<evidence type="ECO:0000259" key="6">
    <source>
        <dbReference type="Pfam" id="PF17136"/>
    </source>
</evidence>
<evidence type="ECO:0000313" key="8">
    <source>
        <dbReference type="Proteomes" id="UP000624703"/>
    </source>
</evidence>
<dbReference type="CDD" id="cd06089">
    <property type="entry name" value="KOW_RPL26"/>
    <property type="match status" value="1"/>
</dbReference>
<dbReference type="Gene3D" id="2.30.30.30">
    <property type="match status" value="1"/>
</dbReference>
<evidence type="ECO:0000256" key="5">
    <source>
        <dbReference type="ARBA" id="ARBA00035478"/>
    </source>
</evidence>
<feature type="domain" description="Large ribosomal subunit protein uL24 C-terminal" evidence="6">
    <location>
        <begin position="45"/>
        <end position="74"/>
    </location>
</feature>
<proteinExistence type="inferred from homology"/>
<dbReference type="EMBL" id="JAENIM010000047">
    <property type="protein sequence ID" value="MBK1792683.1"/>
    <property type="molecule type" value="Genomic_DNA"/>
</dbReference>
<evidence type="ECO:0000256" key="3">
    <source>
        <dbReference type="ARBA" id="ARBA00023274"/>
    </source>
</evidence>
<sequence>MSRIKTHVNVGDTVEVIAGGAKGAKGQVTSINAVKGTCVVAGARVIKKTLKKSEQNPEGGIAEVDGPVHLSNVKKA</sequence>
<evidence type="ECO:0000313" key="7">
    <source>
        <dbReference type="EMBL" id="MBK1792683.1"/>
    </source>
</evidence>
<dbReference type="InterPro" id="IPR057264">
    <property type="entry name" value="Ribosomal_uL24_C"/>
</dbReference>
<comment type="caution">
    <text evidence="7">The sequence shown here is derived from an EMBL/GenBank/DDBJ whole genome shotgun (WGS) entry which is preliminary data.</text>
</comment>
<protein>
    <recommendedName>
        <fullName evidence="4">Large ribosomal subunit protein uL24</fullName>
    </recommendedName>
    <alternativeName>
        <fullName evidence="5">50S ribosomal protein L24</fullName>
    </alternativeName>
</protein>
<dbReference type="InterPro" id="IPR003256">
    <property type="entry name" value="Ribosomal_uL24"/>
</dbReference>
<dbReference type="AlphaFoldDB" id="A0A8J7MH19"/>
<keyword evidence="8" id="KW-1185">Reference proteome</keyword>
<evidence type="ECO:0000256" key="4">
    <source>
        <dbReference type="ARBA" id="ARBA00035206"/>
    </source>
</evidence>
<dbReference type="GO" id="GO:1990904">
    <property type="term" value="C:ribonucleoprotein complex"/>
    <property type="evidence" value="ECO:0007669"/>
    <property type="project" value="UniProtKB-KW"/>
</dbReference>
<dbReference type="RefSeq" id="WP_200312695.1">
    <property type="nucleotide sequence ID" value="NZ_JAENIM010000047.1"/>
</dbReference>
<dbReference type="InterPro" id="IPR008991">
    <property type="entry name" value="Translation_prot_SH3-like_sf"/>
</dbReference>
<dbReference type="GO" id="GO:0003723">
    <property type="term" value="F:RNA binding"/>
    <property type="evidence" value="ECO:0007669"/>
    <property type="project" value="InterPro"/>
</dbReference>
<evidence type="ECO:0000256" key="1">
    <source>
        <dbReference type="ARBA" id="ARBA00010618"/>
    </source>
</evidence>
<dbReference type="PANTHER" id="PTHR12903">
    <property type="entry name" value="MITOCHONDRIAL RIBOSOMAL PROTEIN L24"/>
    <property type="match status" value="1"/>
</dbReference>
<dbReference type="InterPro" id="IPR041988">
    <property type="entry name" value="Ribosomal_uL24_KOW"/>
</dbReference>
<reference evidence="7" key="1">
    <citation type="submission" date="2021-01" db="EMBL/GenBank/DDBJ databases">
        <title>Modified the classification status of verrucomicrobia.</title>
        <authorList>
            <person name="Feng X."/>
        </authorList>
    </citation>
    <scope>NUCLEOTIDE SEQUENCE</scope>
    <source>
        <strain evidence="7">_KCTC 22039</strain>
    </source>
</reference>
<dbReference type="GO" id="GO:0005840">
    <property type="term" value="C:ribosome"/>
    <property type="evidence" value="ECO:0007669"/>
    <property type="project" value="UniProtKB-KW"/>
</dbReference>
<name>A0A8J7MH19_9BACT</name>
<organism evidence="7 8">
    <name type="scientific">Persicirhabdus sediminis</name>
    <dbReference type="NCBI Taxonomy" id="454144"/>
    <lineage>
        <taxon>Bacteria</taxon>
        <taxon>Pseudomonadati</taxon>
        <taxon>Verrucomicrobiota</taxon>
        <taxon>Verrucomicrobiia</taxon>
        <taxon>Verrucomicrobiales</taxon>
        <taxon>Verrucomicrobiaceae</taxon>
        <taxon>Persicirhabdus</taxon>
    </lineage>
</organism>
<accession>A0A8J7MH19</accession>
<dbReference type="Pfam" id="PF17136">
    <property type="entry name" value="ribosomal_L24"/>
    <property type="match status" value="1"/>
</dbReference>